<organism evidence="1 2">
    <name type="scientific">Polarella glacialis</name>
    <name type="common">Dinoflagellate</name>
    <dbReference type="NCBI Taxonomy" id="89957"/>
    <lineage>
        <taxon>Eukaryota</taxon>
        <taxon>Sar</taxon>
        <taxon>Alveolata</taxon>
        <taxon>Dinophyceae</taxon>
        <taxon>Suessiales</taxon>
        <taxon>Suessiaceae</taxon>
        <taxon>Polarella</taxon>
    </lineage>
</organism>
<evidence type="ECO:0000313" key="2">
    <source>
        <dbReference type="Proteomes" id="UP000626109"/>
    </source>
</evidence>
<dbReference type="InterPro" id="IPR036287">
    <property type="entry name" value="Rv1873-like_sf"/>
</dbReference>
<dbReference type="AlphaFoldDB" id="A0A813K690"/>
<dbReference type="SUPFAM" id="SSF140736">
    <property type="entry name" value="Rv1873-like"/>
    <property type="match status" value="1"/>
</dbReference>
<evidence type="ECO:0000313" key="1">
    <source>
        <dbReference type="EMBL" id="CAE8692335.1"/>
    </source>
</evidence>
<name>A0A813K690_POLGL</name>
<dbReference type="Proteomes" id="UP000626109">
    <property type="component" value="Unassembled WGS sequence"/>
</dbReference>
<dbReference type="EMBL" id="CAJNNW010027617">
    <property type="protein sequence ID" value="CAE8692335.1"/>
    <property type="molecule type" value="Genomic_DNA"/>
</dbReference>
<dbReference type="InterPro" id="IPR014937">
    <property type="entry name" value="DUF1810"/>
</dbReference>
<comment type="caution">
    <text evidence="1">The sequence shown here is derived from an EMBL/GenBank/DDBJ whole genome shotgun (WGS) entry which is preliminary data.</text>
</comment>
<gene>
    <name evidence="1" type="ORF">PGLA2088_LOCUS27829</name>
</gene>
<reference evidence="1" key="1">
    <citation type="submission" date="2021-02" db="EMBL/GenBank/DDBJ databases">
        <authorList>
            <person name="Dougan E. K."/>
            <person name="Rhodes N."/>
            <person name="Thang M."/>
            <person name="Chan C."/>
        </authorList>
    </citation>
    <scope>NUCLEOTIDE SEQUENCE</scope>
</reference>
<accession>A0A813K690</accession>
<dbReference type="Pfam" id="PF08837">
    <property type="entry name" value="DUF1810"/>
    <property type="match status" value="1"/>
</dbReference>
<dbReference type="Gene3D" id="1.25.40.380">
    <property type="entry name" value="Protein of unknown function DUF1810"/>
    <property type="match status" value="1"/>
</dbReference>
<sequence>MSRMSGERVDPGRNNGLDLATETLLREIQVAQDSPKNGYARALGEIRAGCKQSCWIWWIWPSLAPVRSTSRPQYSMPDLGAAFQVMQHEVLGVRLREITSVAVEHLRSGTLKSPAAPTVLFGSSIDATKFHESATCFAVGSVELGLEEDLRLWTAALEAFGGHLEESTMAYVAGDGGRQRYRGVTTSAQLLAMKPPMDND</sequence>
<proteinExistence type="predicted"/>
<protein>
    <submittedName>
        <fullName evidence="1">Uncharacterized protein</fullName>
    </submittedName>
</protein>